<name>U5N6E2_9BURK</name>
<feature type="region of interest" description="Disordered" evidence="1">
    <location>
        <begin position="58"/>
        <end position="79"/>
    </location>
</feature>
<dbReference type="Proteomes" id="UP000017184">
    <property type="component" value="Chromosome"/>
</dbReference>
<gene>
    <name evidence="2" type="ORF">Cenrod_1002</name>
</gene>
<dbReference type="EMBL" id="CP004885">
    <property type="protein sequence ID" value="AGX87101.1"/>
    <property type="molecule type" value="Genomic_DNA"/>
</dbReference>
<proteinExistence type="predicted"/>
<dbReference type="KEGG" id="cbx:Cenrod_1002"/>
<evidence type="ECO:0000313" key="3">
    <source>
        <dbReference type="Proteomes" id="UP000017184"/>
    </source>
</evidence>
<protein>
    <submittedName>
        <fullName evidence="2">Uncharacterized protein</fullName>
    </submittedName>
</protein>
<evidence type="ECO:0000313" key="2">
    <source>
        <dbReference type="EMBL" id="AGX87101.1"/>
    </source>
</evidence>
<evidence type="ECO:0000256" key="1">
    <source>
        <dbReference type="SAM" id="MobiDB-lite"/>
    </source>
</evidence>
<keyword evidence="3" id="KW-1185">Reference proteome</keyword>
<dbReference type="AlphaFoldDB" id="U5N6E2"/>
<reference evidence="2 3" key="1">
    <citation type="journal article" date="2013" name="Genome Biol.">
        <title>Genomic analysis reveals key aspects of prokaryotic symbiosis in the phototrophic consortium "Chlorochromatium aggregatum".</title>
        <authorList>
            <person name="Liu Z."/>
            <person name="Muller J."/>
            <person name="Li T."/>
            <person name="Alvey R.M."/>
            <person name="Vogl K."/>
            <person name="Frigaard N.U."/>
            <person name="Rockwell N.C."/>
            <person name="Boyd E.S."/>
            <person name="Tomsho L.P."/>
            <person name="Schuster S.C."/>
            <person name="Henke P."/>
            <person name="Rohde M."/>
            <person name="Overmann J."/>
            <person name="Bryant D.A."/>
        </authorList>
    </citation>
    <scope>NUCLEOTIDE SEQUENCE [LARGE SCALE GENOMIC DNA]</scope>
    <source>
        <strain evidence="2">CR</strain>
    </source>
</reference>
<sequence>MARPDPPPPQPERAATVANAAAAMADSATVRMGRETCVGEERENVTVNTPEVEKIEKSAAQKKGPHTGKHVTSAQEKRAFAHVRRACTRND</sequence>
<organism evidence="2 3">
    <name type="scientific">Candidatus Symbiobacter mobilis CR</name>
    <dbReference type="NCBI Taxonomy" id="946483"/>
    <lineage>
        <taxon>Bacteria</taxon>
        <taxon>Pseudomonadati</taxon>
        <taxon>Pseudomonadota</taxon>
        <taxon>Betaproteobacteria</taxon>
        <taxon>Burkholderiales</taxon>
        <taxon>Comamonadaceae</taxon>
    </lineage>
</organism>
<dbReference type="HOGENOM" id="CLU_2421536_0_0_4"/>
<accession>U5N6E2</accession>